<accession>A0A2A9PAV4</accession>
<organism evidence="1 2">
    <name type="scientific">Ophiocordyceps unilateralis</name>
    <name type="common">Zombie-ant fungus</name>
    <name type="synonym">Torrubia unilateralis</name>
    <dbReference type="NCBI Taxonomy" id="268505"/>
    <lineage>
        <taxon>Eukaryota</taxon>
        <taxon>Fungi</taxon>
        <taxon>Dikarya</taxon>
        <taxon>Ascomycota</taxon>
        <taxon>Pezizomycotina</taxon>
        <taxon>Sordariomycetes</taxon>
        <taxon>Hypocreomycetidae</taxon>
        <taxon>Hypocreales</taxon>
        <taxon>Ophiocordycipitaceae</taxon>
        <taxon>Ophiocordyceps</taxon>
    </lineage>
</organism>
<dbReference type="EMBL" id="LAZP02000282">
    <property type="protein sequence ID" value="PFH58539.1"/>
    <property type="molecule type" value="Genomic_DNA"/>
</dbReference>
<dbReference type="Proteomes" id="UP000037136">
    <property type="component" value="Unassembled WGS sequence"/>
</dbReference>
<sequence length="429" mass="49005">MSSSSSSSSSPASLASLPADLHQGILESVPDMASMFSAMAASSAINRSFRPYEQSIATKVLKKQLPWYVWEHAVVCQKLADGTIDTSRLQFGKFDPMAIRTCIKAIRRVRDAASTTLVSARDGLAMSRLHDKVLILADNFFRDCAMTRTQCFGHLHDSLRRRGPSEHERIRVEQAIYLFQMVASLCKNLAIERGSGDRYMSQCTTRIGYMQLCITSDLMSPWEFYQVMGIQGYFRRAIHGLDCSKLFSERVMPYMLAGGINCMHDAIHTFGPPHKTDFLHDLEALALERPQNAFGLIVSRGHHRTWTRGKTEPFEYHEPFALRNDWLGFATWIRMENRQAELYDNGADLHPLMYHTIHVLEGRLDLWSAALWDVRRWREIEETIDTPYVSEEDAKVHWCSMKTGLDVLLLSESEMEDLRQHNGHSSVRP</sequence>
<evidence type="ECO:0000313" key="2">
    <source>
        <dbReference type="Proteomes" id="UP000037136"/>
    </source>
</evidence>
<reference evidence="1 2" key="2">
    <citation type="journal article" date="2017" name="Sci. Rep.">
        <title>Ant-infecting Ophiocordyceps genomes reveal a high diversity of potential behavioral manipulation genes and a possible major role for enterotoxins.</title>
        <authorList>
            <person name="de Bekker C."/>
            <person name="Ohm R.A."/>
            <person name="Evans H.C."/>
            <person name="Brachmann A."/>
            <person name="Hughes D.P."/>
        </authorList>
    </citation>
    <scope>NUCLEOTIDE SEQUENCE [LARGE SCALE GENOMIC DNA]</scope>
    <source>
        <strain evidence="1 2">SC16a</strain>
    </source>
</reference>
<evidence type="ECO:0000313" key="1">
    <source>
        <dbReference type="EMBL" id="PFH58539.1"/>
    </source>
</evidence>
<proteinExistence type="predicted"/>
<keyword evidence="2" id="KW-1185">Reference proteome</keyword>
<dbReference type="OrthoDB" id="5304511at2759"/>
<gene>
    <name evidence="1" type="ORF">XA68_13562</name>
</gene>
<comment type="caution">
    <text evidence="1">The sequence shown here is derived from an EMBL/GenBank/DDBJ whole genome shotgun (WGS) entry which is preliminary data.</text>
</comment>
<dbReference type="AlphaFoldDB" id="A0A2A9PAV4"/>
<reference evidence="1 2" key="1">
    <citation type="journal article" date="2015" name="BMC Genomics">
        <title>Gene expression during zombie ant biting behavior reflects the complexity underlying fungal parasitic behavioral manipulation.</title>
        <authorList>
            <person name="de Bekker C."/>
            <person name="Ohm R.A."/>
            <person name="Loreto R.G."/>
            <person name="Sebastian A."/>
            <person name="Albert I."/>
            <person name="Merrow M."/>
            <person name="Brachmann A."/>
            <person name="Hughes D.P."/>
        </authorList>
    </citation>
    <scope>NUCLEOTIDE SEQUENCE [LARGE SCALE GENOMIC DNA]</scope>
    <source>
        <strain evidence="1 2">SC16a</strain>
    </source>
</reference>
<name>A0A2A9PAV4_OPHUN</name>
<protein>
    <submittedName>
        <fullName evidence="1">Uncharacterized protein</fullName>
    </submittedName>
</protein>